<proteinExistence type="predicted"/>
<organism evidence="1">
    <name type="scientific">Arundo donax</name>
    <name type="common">Giant reed</name>
    <name type="synonym">Donax arundinaceus</name>
    <dbReference type="NCBI Taxonomy" id="35708"/>
    <lineage>
        <taxon>Eukaryota</taxon>
        <taxon>Viridiplantae</taxon>
        <taxon>Streptophyta</taxon>
        <taxon>Embryophyta</taxon>
        <taxon>Tracheophyta</taxon>
        <taxon>Spermatophyta</taxon>
        <taxon>Magnoliopsida</taxon>
        <taxon>Liliopsida</taxon>
        <taxon>Poales</taxon>
        <taxon>Poaceae</taxon>
        <taxon>PACMAD clade</taxon>
        <taxon>Arundinoideae</taxon>
        <taxon>Arundineae</taxon>
        <taxon>Arundo</taxon>
    </lineage>
</organism>
<reference evidence="1" key="2">
    <citation type="journal article" date="2015" name="Data Brief">
        <title>Shoot transcriptome of the giant reed, Arundo donax.</title>
        <authorList>
            <person name="Barrero R.A."/>
            <person name="Guerrero F.D."/>
            <person name="Moolhuijzen P."/>
            <person name="Goolsby J.A."/>
            <person name="Tidwell J."/>
            <person name="Bellgard S.E."/>
            <person name="Bellgard M.I."/>
        </authorList>
    </citation>
    <scope>NUCLEOTIDE SEQUENCE</scope>
    <source>
        <tissue evidence="1">Shoot tissue taken approximately 20 cm above the soil surface</tissue>
    </source>
</reference>
<dbReference type="AlphaFoldDB" id="A0A0A9HQE6"/>
<name>A0A0A9HQE6_ARUDO</name>
<evidence type="ECO:0000313" key="1">
    <source>
        <dbReference type="EMBL" id="JAE39380.1"/>
    </source>
</evidence>
<accession>A0A0A9HQE6</accession>
<reference evidence="1" key="1">
    <citation type="submission" date="2014-09" db="EMBL/GenBank/DDBJ databases">
        <authorList>
            <person name="Magalhaes I.L.F."/>
            <person name="Oliveira U."/>
            <person name="Santos F.R."/>
            <person name="Vidigal T.H.D.A."/>
            <person name="Brescovit A.D."/>
            <person name="Santos A.J."/>
        </authorList>
    </citation>
    <scope>NUCLEOTIDE SEQUENCE</scope>
    <source>
        <tissue evidence="1">Shoot tissue taken approximately 20 cm above the soil surface</tissue>
    </source>
</reference>
<protein>
    <submittedName>
        <fullName evidence="1">Uncharacterized protein</fullName>
    </submittedName>
</protein>
<dbReference type="EMBL" id="GBRH01158516">
    <property type="protein sequence ID" value="JAE39380.1"/>
    <property type="molecule type" value="Transcribed_RNA"/>
</dbReference>
<sequence>MSCQLQICGIGQTSKKQTPVTSVMTTIALNACITITLLKDAVPTTILTIPIKSNISCH</sequence>